<dbReference type="Proteomes" id="UP001183246">
    <property type="component" value="Unassembled WGS sequence"/>
</dbReference>
<evidence type="ECO:0000256" key="1">
    <source>
        <dbReference type="SAM" id="SignalP"/>
    </source>
</evidence>
<evidence type="ECO:0000313" key="5">
    <source>
        <dbReference type="Proteomes" id="UP001183246"/>
    </source>
</evidence>
<evidence type="ECO:0000259" key="3">
    <source>
        <dbReference type="Pfam" id="PF04389"/>
    </source>
</evidence>
<reference evidence="5" key="1">
    <citation type="submission" date="2023-07" db="EMBL/GenBank/DDBJ databases">
        <title>30 novel species of actinomycetes from the DSMZ collection.</title>
        <authorList>
            <person name="Nouioui I."/>
        </authorList>
    </citation>
    <scope>NUCLEOTIDE SEQUENCE [LARGE SCALE GENOMIC DNA]</scope>
    <source>
        <strain evidence="5">DSM 44938</strain>
    </source>
</reference>
<dbReference type="Pfam" id="PF04389">
    <property type="entry name" value="Peptidase_M28"/>
    <property type="match status" value="1"/>
</dbReference>
<dbReference type="InterPro" id="IPR045175">
    <property type="entry name" value="M28_fam"/>
</dbReference>
<feature type="chain" id="PRO_5046983028" evidence="1">
    <location>
        <begin position="30"/>
        <end position="475"/>
    </location>
</feature>
<keyword evidence="1" id="KW-0732">Signal</keyword>
<dbReference type="Gene3D" id="3.40.630.10">
    <property type="entry name" value="Zn peptidases"/>
    <property type="match status" value="1"/>
</dbReference>
<feature type="domain" description="Peptidase M28" evidence="3">
    <location>
        <begin position="256"/>
        <end position="458"/>
    </location>
</feature>
<name>A0ABU2MK88_9ACTN</name>
<accession>A0ABU2MK88</accession>
<organism evidence="4 5">
    <name type="scientific">Streptomyces litchfieldiae</name>
    <dbReference type="NCBI Taxonomy" id="3075543"/>
    <lineage>
        <taxon>Bacteria</taxon>
        <taxon>Bacillati</taxon>
        <taxon>Actinomycetota</taxon>
        <taxon>Actinomycetes</taxon>
        <taxon>Kitasatosporales</taxon>
        <taxon>Streptomycetaceae</taxon>
        <taxon>Streptomyces</taxon>
    </lineage>
</organism>
<dbReference type="PANTHER" id="PTHR12147:SF26">
    <property type="entry name" value="PEPTIDASE M28 DOMAIN-CONTAINING PROTEIN"/>
    <property type="match status" value="1"/>
</dbReference>
<feature type="signal peptide" evidence="1">
    <location>
        <begin position="1"/>
        <end position="29"/>
    </location>
</feature>
<dbReference type="SUPFAM" id="SSF52025">
    <property type="entry name" value="PA domain"/>
    <property type="match status" value="1"/>
</dbReference>
<dbReference type="Pfam" id="PF02225">
    <property type="entry name" value="PA"/>
    <property type="match status" value="1"/>
</dbReference>
<feature type="domain" description="PA" evidence="2">
    <location>
        <begin position="151"/>
        <end position="229"/>
    </location>
</feature>
<dbReference type="InterPro" id="IPR007484">
    <property type="entry name" value="Peptidase_M28"/>
</dbReference>
<evidence type="ECO:0000259" key="2">
    <source>
        <dbReference type="Pfam" id="PF02225"/>
    </source>
</evidence>
<dbReference type="PANTHER" id="PTHR12147">
    <property type="entry name" value="METALLOPEPTIDASE M28 FAMILY MEMBER"/>
    <property type="match status" value="1"/>
</dbReference>
<proteinExistence type="predicted"/>
<evidence type="ECO:0000313" key="4">
    <source>
        <dbReference type="EMBL" id="MDT0342004.1"/>
    </source>
</evidence>
<gene>
    <name evidence="4" type="ORF">RM590_05045</name>
</gene>
<dbReference type="EMBL" id="JAVREL010000002">
    <property type="protein sequence ID" value="MDT0342004.1"/>
    <property type="molecule type" value="Genomic_DNA"/>
</dbReference>
<dbReference type="InterPro" id="IPR003137">
    <property type="entry name" value="PA_domain"/>
</dbReference>
<comment type="caution">
    <text evidence="4">The sequence shown here is derived from an EMBL/GenBank/DDBJ whole genome shotgun (WGS) entry which is preliminary data.</text>
</comment>
<dbReference type="SUPFAM" id="SSF53187">
    <property type="entry name" value="Zn-dependent exopeptidases"/>
    <property type="match status" value="1"/>
</dbReference>
<protein>
    <submittedName>
        <fullName evidence="4">M28 family peptidase</fullName>
    </submittedName>
</protein>
<dbReference type="Gene3D" id="3.50.30.30">
    <property type="match status" value="1"/>
</dbReference>
<dbReference type="RefSeq" id="WP_311703136.1">
    <property type="nucleotide sequence ID" value="NZ_JAVREL010000002.1"/>
</dbReference>
<sequence length="475" mass="48703">MTFLPWRSGSLALAALTVVSLLLGGPARAATDAPNASADVQGDALARTLVARTTADGAMRHLAAFQHIADEAGGNRAAGTPGHDRSARYAGALLTAAGYRVTYQRFTFPYREPVTERLTVLGDQPRDIPVNALTYTANTPEGGLTAGLAPAGTGCAADDFDPAAHTGRIALIERGTCTFAAKQANAAAAGAVGALVFNNAPGELSGTLGGPDPDAIPTGGITRDAGRELAAELAAGRPVTVRLELAELAEERTTTNVLAETRGGDPSRVVLAGAHLDSVPEGPGINDNGSGAAGVLETALRLAEADPAGRHPHKVRFALWSAEEFGLLGARHHVNGLSPAAREDIALYLNFDMIGSPNHGLFVHDGDPAIAADLTAFLTERGHTPRGTPFDGRSDYAPFVEAGIPSGGLFTGAEGIKSPEEAERWGGTAGVAYDPCYHAACDDLGNIGRTALGLGVKAIAHAVGRYAWGVPDSSP</sequence>
<dbReference type="InterPro" id="IPR046450">
    <property type="entry name" value="PA_dom_sf"/>
</dbReference>
<keyword evidence="5" id="KW-1185">Reference proteome</keyword>